<evidence type="ECO:0000313" key="2">
    <source>
        <dbReference type="Proteomes" id="UP000828390"/>
    </source>
</evidence>
<protein>
    <submittedName>
        <fullName evidence="1">Uncharacterized protein</fullName>
    </submittedName>
</protein>
<evidence type="ECO:0000313" key="1">
    <source>
        <dbReference type="EMBL" id="KAH3819815.1"/>
    </source>
</evidence>
<name>A0A9D4JPJ1_DREPO</name>
<accession>A0A9D4JPJ1</accession>
<reference evidence="1" key="2">
    <citation type="submission" date="2020-11" db="EMBL/GenBank/DDBJ databases">
        <authorList>
            <person name="McCartney M.A."/>
            <person name="Auch B."/>
            <person name="Kono T."/>
            <person name="Mallez S."/>
            <person name="Becker A."/>
            <person name="Gohl D.M."/>
            <person name="Silverstein K.A.T."/>
            <person name="Koren S."/>
            <person name="Bechman K.B."/>
            <person name="Herman A."/>
            <person name="Abrahante J.E."/>
            <person name="Garbe J."/>
        </authorList>
    </citation>
    <scope>NUCLEOTIDE SEQUENCE</scope>
    <source>
        <strain evidence="1">Duluth1</strain>
        <tissue evidence="1">Whole animal</tissue>
    </source>
</reference>
<dbReference type="EMBL" id="JAIWYP010000005">
    <property type="protein sequence ID" value="KAH3819815.1"/>
    <property type="molecule type" value="Genomic_DNA"/>
</dbReference>
<reference evidence="1" key="1">
    <citation type="journal article" date="2019" name="bioRxiv">
        <title>The Genome of the Zebra Mussel, Dreissena polymorpha: A Resource for Invasive Species Research.</title>
        <authorList>
            <person name="McCartney M.A."/>
            <person name="Auch B."/>
            <person name="Kono T."/>
            <person name="Mallez S."/>
            <person name="Zhang Y."/>
            <person name="Obille A."/>
            <person name="Becker A."/>
            <person name="Abrahante J.E."/>
            <person name="Garbe J."/>
            <person name="Badalamenti J.P."/>
            <person name="Herman A."/>
            <person name="Mangelson H."/>
            <person name="Liachko I."/>
            <person name="Sullivan S."/>
            <person name="Sone E.D."/>
            <person name="Koren S."/>
            <person name="Silverstein K.A.T."/>
            <person name="Beckman K.B."/>
            <person name="Gohl D.M."/>
        </authorList>
    </citation>
    <scope>NUCLEOTIDE SEQUENCE</scope>
    <source>
        <strain evidence="1">Duluth1</strain>
        <tissue evidence="1">Whole animal</tissue>
    </source>
</reference>
<keyword evidence="2" id="KW-1185">Reference proteome</keyword>
<comment type="caution">
    <text evidence="1">The sequence shown here is derived from an EMBL/GenBank/DDBJ whole genome shotgun (WGS) entry which is preliminary data.</text>
</comment>
<sequence>MGVHVTNAGQVPVCVRGSNNILQVDFKGSKNLATLATKRDGLQDSRSGRYNSHTNSIIWECRARSLCTK</sequence>
<dbReference type="AlphaFoldDB" id="A0A9D4JPJ1"/>
<organism evidence="1 2">
    <name type="scientific">Dreissena polymorpha</name>
    <name type="common">Zebra mussel</name>
    <name type="synonym">Mytilus polymorpha</name>
    <dbReference type="NCBI Taxonomy" id="45954"/>
    <lineage>
        <taxon>Eukaryota</taxon>
        <taxon>Metazoa</taxon>
        <taxon>Spiralia</taxon>
        <taxon>Lophotrochozoa</taxon>
        <taxon>Mollusca</taxon>
        <taxon>Bivalvia</taxon>
        <taxon>Autobranchia</taxon>
        <taxon>Heteroconchia</taxon>
        <taxon>Euheterodonta</taxon>
        <taxon>Imparidentia</taxon>
        <taxon>Neoheterodontei</taxon>
        <taxon>Myida</taxon>
        <taxon>Dreissenoidea</taxon>
        <taxon>Dreissenidae</taxon>
        <taxon>Dreissena</taxon>
    </lineage>
</organism>
<dbReference type="Proteomes" id="UP000828390">
    <property type="component" value="Unassembled WGS sequence"/>
</dbReference>
<proteinExistence type="predicted"/>
<gene>
    <name evidence="1" type="ORF">DPMN_121559</name>
</gene>